<keyword evidence="10" id="KW-1185">Reference proteome</keyword>
<dbReference type="PANTHER" id="PTHR14003:SF23">
    <property type="entry name" value="ZINC FINGER PROTEIN 143"/>
    <property type="match status" value="1"/>
</dbReference>
<dbReference type="FunFam" id="3.30.160.60:FF:000125">
    <property type="entry name" value="Putative zinc finger protein 143"/>
    <property type="match status" value="2"/>
</dbReference>
<keyword evidence="3 6" id="KW-0863">Zinc-finger</keyword>
<dbReference type="InterPro" id="IPR036236">
    <property type="entry name" value="Znf_C2H2_sf"/>
</dbReference>
<feature type="domain" description="C2H2-type" evidence="8">
    <location>
        <begin position="295"/>
        <end position="322"/>
    </location>
</feature>
<evidence type="ECO:0000313" key="10">
    <source>
        <dbReference type="Proteomes" id="UP000242188"/>
    </source>
</evidence>
<dbReference type="FunFam" id="3.30.160.60:FF:002343">
    <property type="entry name" value="Zinc finger protein 33A"/>
    <property type="match status" value="1"/>
</dbReference>
<dbReference type="Pfam" id="PF00096">
    <property type="entry name" value="zf-C2H2"/>
    <property type="match status" value="5"/>
</dbReference>
<dbReference type="GO" id="GO:0005667">
    <property type="term" value="C:transcription regulator complex"/>
    <property type="evidence" value="ECO:0007669"/>
    <property type="project" value="TreeGrafter"/>
</dbReference>
<name>A0A210QAE8_MIZYE</name>
<dbReference type="EMBL" id="NEDP02004417">
    <property type="protein sequence ID" value="OWF45707.1"/>
    <property type="molecule type" value="Genomic_DNA"/>
</dbReference>
<evidence type="ECO:0000256" key="1">
    <source>
        <dbReference type="ARBA" id="ARBA00022723"/>
    </source>
</evidence>
<evidence type="ECO:0000256" key="4">
    <source>
        <dbReference type="ARBA" id="ARBA00022833"/>
    </source>
</evidence>
<evidence type="ECO:0000256" key="3">
    <source>
        <dbReference type="ARBA" id="ARBA00022771"/>
    </source>
</evidence>
<dbReference type="PROSITE" id="PS00028">
    <property type="entry name" value="ZINC_FINGER_C2H2_1"/>
    <property type="match status" value="6"/>
</dbReference>
<organism evidence="9 10">
    <name type="scientific">Mizuhopecten yessoensis</name>
    <name type="common">Japanese scallop</name>
    <name type="synonym">Patinopecten yessoensis</name>
    <dbReference type="NCBI Taxonomy" id="6573"/>
    <lineage>
        <taxon>Eukaryota</taxon>
        <taxon>Metazoa</taxon>
        <taxon>Spiralia</taxon>
        <taxon>Lophotrochozoa</taxon>
        <taxon>Mollusca</taxon>
        <taxon>Bivalvia</taxon>
        <taxon>Autobranchia</taxon>
        <taxon>Pteriomorphia</taxon>
        <taxon>Pectinida</taxon>
        <taxon>Pectinoidea</taxon>
        <taxon>Pectinidae</taxon>
        <taxon>Mizuhopecten</taxon>
    </lineage>
</organism>
<feature type="domain" description="C2H2-type" evidence="8">
    <location>
        <begin position="323"/>
        <end position="350"/>
    </location>
</feature>
<dbReference type="Proteomes" id="UP000242188">
    <property type="component" value="Unassembled WGS sequence"/>
</dbReference>
<feature type="compositionally biased region" description="Acidic residues" evidence="7">
    <location>
        <begin position="407"/>
        <end position="419"/>
    </location>
</feature>
<dbReference type="SUPFAM" id="SSF57667">
    <property type="entry name" value="beta-beta-alpha zinc fingers"/>
    <property type="match status" value="3"/>
</dbReference>
<comment type="caution">
    <text evidence="9">The sequence shown here is derived from an EMBL/GenBank/DDBJ whole genome shotgun (WGS) entry which is preliminary data.</text>
</comment>
<keyword evidence="5" id="KW-0539">Nucleus</keyword>
<evidence type="ECO:0000256" key="5">
    <source>
        <dbReference type="ARBA" id="ARBA00023242"/>
    </source>
</evidence>
<evidence type="ECO:0000256" key="6">
    <source>
        <dbReference type="PROSITE-ProRule" id="PRU00042"/>
    </source>
</evidence>
<evidence type="ECO:0000313" key="9">
    <source>
        <dbReference type="EMBL" id="OWF45707.1"/>
    </source>
</evidence>
<keyword evidence="4" id="KW-0862">Zinc</keyword>
<feature type="domain" description="C2H2-type" evidence="8">
    <location>
        <begin position="351"/>
        <end position="380"/>
    </location>
</feature>
<dbReference type="GO" id="GO:0000978">
    <property type="term" value="F:RNA polymerase II cis-regulatory region sequence-specific DNA binding"/>
    <property type="evidence" value="ECO:0007669"/>
    <property type="project" value="TreeGrafter"/>
</dbReference>
<dbReference type="Gene3D" id="3.30.160.60">
    <property type="entry name" value="Classic Zinc Finger"/>
    <property type="match status" value="6"/>
</dbReference>
<feature type="domain" description="C2H2-type" evidence="8">
    <location>
        <begin position="265"/>
        <end position="294"/>
    </location>
</feature>
<reference evidence="9 10" key="1">
    <citation type="journal article" date="2017" name="Nat. Ecol. Evol.">
        <title>Scallop genome provides insights into evolution of bilaterian karyotype and development.</title>
        <authorList>
            <person name="Wang S."/>
            <person name="Zhang J."/>
            <person name="Jiao W."/>
            <person name="Li J."/>
            <person name="Xun X."/>
            <person name="Sun Y."/>
            <person name="Guo X."/>
            <person name="Huan P."/>
            <person name="Dong B."/>
            <person name="Zhang L."/>
            <person name="Hu X."/>
            <person name="Sun X."/>
            <person name="Wang J."/>
            <person name="Zhao C."/>
            <person name="Wang Y."/>
            <person name="Wang D."/>
            <person name="Huang X."/>
            <person name="Wang R."/>
            <person name="Lv J."/>
            <person name="Li Y."/>
            <person name="Zhang Z."/>
            <person name="Liu B."/>
            <person name="Lu W."/>
            <person name="Hui Y."/>
            <person name="Liang J."/>
            <person name="Zhou Z."/>
            <person name="Hou R."/>
            <person name="Li X."/>
            <person name="Liu Y."/>
            <person name="Li H."/>
            <person name="Ning X."/>
            <person name="Lin Y."/>
            <person name="Zhao L."/>
            <person name="Xing Q."/>
            <person name="Dou J."/>
            <person name="Li Y."/>
            <person name="Mao J."/>
            <person name="Guo H."/>
            <person name="Dou H."/>
            <person name="Li T."/>
            <person name="Mu C."/>
            <person name="Jiang W."/>
            <person name="Fu Q."/>
            <person name="Fu X."/>
            <person name="Miao Y."/>
            <person name="Liu J."/>
            <person name="Yu Q."/>
            <person name="Li R."/>
            <person name="Liao H."/>
            <person name="Li X."/>
            <person name="Kong Y."/>
            <person name="Jiang Z."/>
            <person name="Chourrout D."/>
            <person name="Li R."/>
            <person name="Bao Z."/>
        </authorList>
    </citation>
    <scope>NUCLEOTIDE SEQUENCE [LARGE SCALE GENOMIC DNA]</scope>
    <source>
        <strain evidence="9 10">PY_sf001</strain>
    </source>
</reference>
<keyword evidence="2" id="KW-0677">Repeat</keyword>
<feature type="region of interest" description="Disordered" evidence="7">
    <location>
        <begin position="406"/>
        <end position="432"/>
    </location>
</feature>
<dbReference type="FunFam" id="3.30.160.60:FF:000446">
    <property type="entry name" value="Zinc finger protein"/>
    <property type="match status" value="1"/>
</dbReference>
<dbReference type="PANTHER" id="PTHR14003">
    <property type="entry name" value="TRANSCRIPTIONAL REPRESSOR PROTEIN YY"/>
    <property type="match status" value="1"/>
</dbReference>
<dbReference type="InterPro" id="IPR013087">
    <property type="entry name" value="Znf_C2H2_type"/>
</dbReference>
<feature type="domain" description="C2H2-type" evidence="8">
    <location>
        <begin position="235"/>
        <end position="264"/>
    </location>
</feature>
<dbReference type="GO" id="GO:0008270">
    <property type="term" value="F:zinc ion binding"/>
    <property type="evidence" value="ECO:0007669"/>
    <property type="project" value="UniProtKB-KW"/>
</dbReference>
<dbReference type="GO" id="GO:0000785">
    <property type="term" value="C:chromatin"/>
    <property type="evidence" value="ECO:0007669"/>
    <property type="project" value="TreeGrafter"/>
</dbReference>
<dbReference type="GO" id="GO:0000981">
    <property type="term" value="F:DNA-binding transcription factor activity, RNA polymerase II-specific"/>
    <property type="evidence" value="ECO:0007669"/>
    <property type="project" value="TreeGrafter"/>
</dbReference>
<protein>
    <submittedName>
        <fullName evidence="9">Zinc finger protein 410</fullName>
    </submittedName>
</protein>
<accession>A0A210QAE8</accession>
<sequence length="592" mass="66325">MVTDTTTTIDHSIRGTQTCTTPTVSLLSEPGMHGYQPEGPGLIPVQRSDTTVMPTSTYVYLSSKDKFELQPTQKIDAMQQGTGNTLNDTIMADSQETLPNYSNNVNKSTPVMFFLNQDQNTNTSTMDTNLMLHHPLISDMYQIQNNLSSIYAIAQANLVAQTQQDIAKQLIGQTDGQGHNPVNLGQSLQQPAMSCISIQGDITAPSNKVLVQTSQTETDGICSDVSKGDKEEKTFVCKLDKCGRSFSSAGHLRNHQSNHSREKPLTCTHEGCGRTFTWPAHLKYHKLTHMSTRNFSCNMCEKKFYTAQRLKVHTRVHTGEKPFTCDECDKEFSTAGNLKNHKRIHSGERPYVCSKEKCEKRFAEYSSLRKHMLTHTGEKPFKCEECGRCFTQSGSRTIHMKKHLLAEEEEDVEEEEERIGEEVKTSEQSTKDSDKNVVVLHNGQEDLLQYQDLQVVFSQGVSDHIVTVTTQTADHDEKFPPIANEMLLSEEVFQSSDAAANVGTMVDENLAEHGSANVVVVAQPQMMVSMTTDFQDPHGREEIVYHTAIRYGLYITLAGDMTYILANMDIATKPFARDHHPCDPIQKEIDRI</sequence>
<dbReference type="PROSITE" id="PS50157">
    <property type="entry name" value="ZINC_FINGER_C2H2_2"/>
    <property type="match status" value="6"/>
</dbReference>
<evidence type="ECO:0000256" key="7">
    <source>
        <dbReference type="SAM" id="MobiDB-lite"/>
    </source>
</evidence>
<dbReference type="GO" id="GO:0031519">
    <property type="term" value="C:PcG protein complex"/>
    <property type="evidence" value="ECO:0007669"/>
    <property type="project" value="TreeGrafter"/>
</dbReference>
<feature type="compositionally biased region" description="Basic and acidic residues" evidence="7">
    <location>
        <begin position="420"/>
        <end position="432"/>
    </location>
</feature>
<dbReference type="SMART" id="SM00355">
    <property type="entry name" value="ZnF_C2H2"/>
    <property type="match status" value="6"/>
</dbReference>
<evidence type="ECO:0000256" key="2">
    <source>
        <dbReference type="ARBA" id="ARBA00022737"/>
    </source>
</evidence>
<feature type="domain" description="C2H2-type" evidence="8">
    <location>
        <begin position="381"/>
        <end position="408"/>
    </location>
</feature>
<dbReference type="AlphaFoldDB" id="A0A210QAE8"/>
<evidence type="ECO:0000259" key="8">
    <source>
        <dbReference type="PROSITE" id="PS50157"/>
    </source>
</evidence>
<proteinExistence type="predicted"/>
<dbReference type="OrthoDB" id="6077919at2759"/>
<gene>
    <name evidence="9" type="ORF">KP79_PYT10316</name>
</gene>
<keyword evidence="1" id="KW-0479">Metal-binding</keyword>